<gene>
    <name evidence="5" type="ORF">LAMO00422_LOCUS12296</name>
</gene>
<dbReference type="InterPro" id="IPR001362">
    <property type="entry name" value="Glyco_hydro_32"/>
</dbReference>
<dbReference type="GO" id="GO:0004575">
    <property type="term" value="F:sucrose alpha-glucosidase activity"/>
    <property type="evidence" value="ECO:0007669"/>
    <property type="project" value="TreeGrafter"/>
</dbReference>
<dbReference type="GO" id="GO:0005987">
    <property type="term" value="P:sucrose catabolic process"/>
    <property type="evidence" value="ECO:0007669"/>
    <property type="project" value="TreeGrafter"/>
</dbReference>
<evidence type="ECO:0000259" key="4">
    <source>
        <dbReference type="Pfam" id="PF08244"/>
    </source>
</evidence>
<evidence type="ECO:0000313" key="5">
    <source>
        <dbReference type="EMBL" id="CAD8453356.1"/>
    </source>
</evidence>
<dbReference type="Pfam" id="PF08244">
    <property type="entry name" value="Glyco_hydro_32C"/>
    <property type="match status" value="1"/>
</dbReference>
<dbReference type="InterPro" id="IPR013189">
    <property type="entry name" value="Glyco_hydro_32_C"/>
</dbReference>
<dbReference type="SUPFAM" id="SSF75005">
    <property type="entry name" value="Arabinanase/levansucrase/invertase"/>
    <property type="match status" value="1"/>
</dbReference>
<dbReference type="EMBL" id="HBEM01018019">
    <property type="protein sequence ID" value="CAD8453356.1"/>
    <property type="molecule type" value="Transcribed_RNA"/>
</dbReference>
<evidence type="ECO:0000256" key="2">
    <source>
        <dbReference type="ARBA" id="ARBA00023295"/>
    </source>
</evidence>
<keyword evidence="2" id="KW-0326">Glycosidase</keyword>
<protein>
    <recommendedName>
        <fullName evidence="4">Glycosyl hydrolase family 32 C-terminal domain-containing protein</fullName>
    </recommendedName>
</protein>
<dbReference type="Gene3D" id="2.60.120.560">
    <property type="entry name" value="Exo-inulinase, domain 1"/>
    <property type="match status" value="1"/>
</dbReference>
<feature type="chain" id="PRO_5030699701" description="Glycosyl hydrolase family 32 C-terminal domain-containing protein" evidence="3">
    <location>
        <begin position="17"/>
        <end position="549"/>
    </location>
</feature>
<dbReference type="Gene3D" id="2.115.10.20">
    <property type="entry name" value="Glycosyl hydrolase domain, family 43"/>
    <property type="match status" value="1"/>
</dbReference>
<feature type="domain" description="Glycosyl hydrolase family 32 C-terminal" evidence="4">
    <location>
        <begin position="397"/>
        <end position="528"/>
    </location>
</feature>
<dbReference type="PANTHER" id="PTHR42800">
    <property type="entry name" value="EXOINULINASE INUD (AFU_ORTHOLOGUE AFUA_5G00480)"/>
    <property type="match status" value="1"/>
</dbReference>
<keyword evidence="1" id="KW-0378">Hydrolase</keyword>
<dbReference type="InterPro" id="IPR023296">
    <property type="entry name" value="Glyco_hydro_beta-prop_sf"/>
</dbReference>
<reference evidence="5" key="1">
    <citation type="submission" date="2021-01" db="EMBL/GenBank/DDBJ databases">
        <authorList>
            <person name="Corre E."/>
            <person name="Pelletier E."/>
            <person name="Niang G."/>
            <person name="Scheremetjew M."/>
            <person name="Finn R."/>
            <person name="Kale V."/>
            <person name="Holt S."/>
            <person name="Cochrane G."/>
            <person name="Meng A."/>
            <person name="Brown T."/>
            <person name="Cohen L."/>
        </authorList>
    </citation>
    <scope>NUCLEOTIDE SEQUENCE</scope>
    <source>
        <strain evidence="5">CCMP2058</strain>
    </source>
</reference>
<dbReference type="SUPFAM" id="SSF49899">
    <property type="entry name" value="Concanavalin A-like lectins/glucanases"/>
    <property type="match status" value="1"/>
</dbReference>
<sequence>MSLKIIFAQLSALAVSVMDSKFKTDAHIHPKNTIAIGSFLSANANPTWHLPAICGEGDINALFRFNGIWHLMQQTNPRPHRSIAHSVSPDLLSWSRIADVFEAGDNQNQQCFDGSPSFVTLDGSRTPFLMMDGGCSKYQGGTLPCMESLGNGSTGGVTAIPVDLSDKNLTKWNRRGPTTFEGCQGAAGPSPIFEGGRNNSVLSFVAIFNNVTARFEAKDDTLTNFKLVDPYFLPNRGGGGGLWHPLPANVEGVEGGRWASHIFQTDIPGTDGRPSFLLAALDRERLVNTRITPPMLLDVGRGVAYGQLNLEGGPETHDTRMIHISWLDRADAFGRSPCTEPQTTSFREVRYDPRLGENGSLVENPVAEYYDLRGDLISKAIGALGPDLKVIAILNDSTTYLYDFEANFFIPSDVETQLRLELNCEAVGACDNGTVVLFTVTNNDLFAERSRNISMDITTPHEKVRTNFPLFASETKLLFRAMSDRNSIEIFAGGGRGVYSGINYHRQKNSFISANSSSEDVDIQCQVWKLSPIEYDDTRLLRSQANGSS</sequence>
<proteinExistence type="predicted"/>
<dbReference type="GO" id="GO:0005737">
    <property type="term" value="C:cytoplasm"/>
    <property type="evidence" value="ECO:0007669"/>
    <property type="project" value="TreeGrafter"/>
</dbReference>
<dbReference type="PANTHER" id="PTHR42800:SF1">
    <property type="entry name" value="EXOINULINASE INUD (AFU_ORTHOLOGUE AFUA_5G00480)"/>
    <property type="match status" value="1"/>
</dbReference>
<evidence type="ECO:0000256" key="1">
    <source>
        <dbReference type="ARBA" id="ARBA00022801"/>
    </source>
</evidence>
<name>A0A7S0H1D8_9EUKA</name>
<feature type="signal peptide" evidence="3">
    <location>
        <begin position="1"/>
        <end position="16"/>
    </location>
</feature>
<keyword evidence="3" id="KW-0732">Signal</keyword>
<dbReference type="SMART" id="SM00640">
    <property type="entry name" value="Glyco_32"/>
    <property type="match status" value="1"/>
</dbReference>
<dbReference type="AlphaFoldDB" id="A0A7S0H1D8"/>
<dbReference type="InterPro" id="IPR013320">
    <property type="entry name" value="ConA-like_dom_sf"/>
</dbReference>
<accession>A0A7S0H1D8</accession>
<evidence type="ECO:0000256" key="3">
    <source>
        <dbReference type="SAM" id="SignalP"/>
    </source>
</evidence>
<organism evidence="5">
    <name type="scientific">Amorphochlora amoebiformis</name>
    <dbReference type="NCBI Taxonomy" id="1561963"/>
    <lineage>
        <taxon>Eukaryota</taxon>
        <taxon>Sar</taxon>
        <taxon>Rhizaria</taxon>
        <taxon>Cercozoa</taxon>
        <taxon>Chlorarachniophyceae</taxon>
        <taxon>Amorphochlora</taxon>
    </lineage>
</organism>